<dbReference type="Proteomes" id="UP000315647">
    <property type="component" value="Chromosome"/>
</dbReference>
<dbReference type="EMBL" id="CP037421">
    <property type="protein sequence ID" value="QDT30767.1"/>
    <property type="molecule type" value="Genomic_DNA"/>
</dbReference>
<dbReference type="GO" id="GO:0005886">
    <property type="term" value="C:plasma membrane"/>
    <property type="evidence" value="ECO:0007669"/>
    <property type="project" value="TreeGrafter"/>
</dbReference>
<dbReference type="InterPro" id="IPR029016">
    <property type="entry name" value="GAF-like_dom_sf"/>
</dbReference>
<keyword evidence="7" id="KW-1185">Reference proteome</keyword>
<dbReference type="InterPro" id="IPR043128">
    <property type="entry name" value="Rev_trsase/Diguanyl_cyclase"/>
</dbReference>
<dbReference type="InterPro" id="IPR050469">
    <property type="entry name" value="Diguanylate_Cyclase"/>
</dbReference>
<feature type="domain" description="GGDEF" evidence="5">
    <location>
        <begin position="361"/>
        <end position="494"/>
    </location>
</feature>
<keyword evidence="3" id="KW-0175">Coiled coil</keyword>
<dbReference type="Gene3D" id="3.30.70.270">
    <property type="match status" value="1"/>
</dbReference>
<gene>
    <name evidence="6" type="primary">ycdT</name>
    <name evidence="6" type="ORF">Enr10x_61350</name>
</gene>
<name>A0A517QGT6_9PLAN</name>
<dbReference type="GO" id="GO:0052621">
    <property type="term" value="F:diguanylate cyclase activity"/>
    <property type="evidence" value="ECO:0007669"/>
    <property type="project" value="UniProtKB-EC"/>
</dbReference>
<dbReference type="GO" id="GO:0043709">
    <property type="term" value="P:cell adhesion involved in single-species biofilm formation"/>
    <property type="evidence" value="ECO:0007669"/>
    <property type="project" value="TreeGrafter"/>
</dbReference>
<dbReference type="FunFam" id="3.30.70.270:FF:000001">
    <property type="entry name" value="Diguanylate cyclase domain protein"/>
    <property type="match status" value="1"/>
</dbReference>
<organism evidence="6 7">
    <name type="scientific">Gimesia panareensis</name>
    <dbReference type="NCBI Taxonomy" id="2527978"/>
    <lineage>
        <taxon>Bacteria</taxon>
        <taxon>Pseudomonadati</taxon>
        <taxon>Planctomycetota</taxon>
        <taxon>Planctomycetia</taxon>
        <taxon>Planctomycetales</taxon>
        <taxon>Planctomycetaceae</taxon>
        <taxon>Gimesia</taxon>
    </lineage>
</organism>
<feature type="transmembrane region" description="Helical" evidence="4">
    <location>
        <begin position="88"/>
        <end position="108"/>
    </location>
</feature>
<keyword evidence="6" id="KW-0808">Transferase</keyword>
<dbReference type="GO" id="GO:1902201">
    <property type="term" value="P:negative regulation of bacterial-type flagellum-dependent cell motility"/>
    <property type="evidence" value="ECO:0007669"/>
    <property type="project" value="TreeGrafter"/>
</dbReference>
<dbReference type="SMART" id="SM00267">
    <property type="entry name" value="GGDEF"/>
    <property type="match status" value="1"/>
</dbReference>
<keyword evidence="4" id="KW-0472">Membrane</keyword>
<dbReference type="SMART" id="SM00065">
    <property type="entry name" value="GAF"/>
    <property type="match status" value="1"/>
</dbReference>
<dbReference type="PANTHER" id="PTHR45138:SF9">
    <property type="entry name" value="DIGUANYLATE CYCLASE DGCM-RELATED"/>
    <property type="match status" value="1"/>
</dbReference>
<comment type="catalytic activity">
    <reaction evidence="2">
        <text>2 GTP = 3',3'-c-di-GMP + 2 diphosphate</text>
        <dbReference type="Rhea" id="RHEA:24898"/>
        <dbReference type="ChEBI" id="CHEBI:33019"/>
        <dbReference type="ChEBI" id="CHEBI:37565"/>
        <dbReference type="ChEBI" id="CHEBI:58805"/>
        <dbReference type="EC" id="2.7.7.65"/>
    </reaction>
</comment>
<dbReference type="SUPFAM" id="SSF55073">
    <property type="entry name" value="Nucleotide cyclase"/>
    <property type="match status" value="1"/>
</dbReference>
<keyword evidence="4" id="KW-1133">Transmembrane helix</keyword>
<evidence type="ECO:0000259" key="5">
    <source>
        <dbReference type="PROSITE" id="PS50887"/>
    </source>
</evidence>
<reference evidence="6 7" key="1">
    <citation type="submission" date="2019-03" db="EMBL/GenBank/DDBJ databases">
        <title>Deep-cultivation of Planctomycetes and their phenomic and genomic characterization uncovers novel biology.</title>
        <authorList>
            <person name="Wiegand S."/>
            <person name="Jogler M."/>
            <person name="Boedeker C."/>
            <person name="Pinto D."/>
            <person name="Vollmers J."/>
            <person name="Rivas-Marin E."/>
            <person name="Kohn T."/>
            <person name="Peeters S.H."/>
            <person name="Heuer A."/>
            <person name="Rast P."/>
            <person name="Oberbeckmann S."/>
            <person name="Bunk B."/>
            <person name="Jeske O."/>
            <person name="Meyerdierks A."/>
            <person name="Storesund J.E."/>
            <person name="Kallscheuer N."/>
            <person name="Luecker S."/>
            <person name="Lage O.M."/>
            <person name="Pohl T."/>
            <person name="Merkel B.J."/>
            <person name="Hornburger P."/>
            <person name="Mueller R.-W."/>
            <person name="Bruemmer F."/>
            <person name="Labrenz M."/>
            <person name="Spormann A.M."/>
            <person name="Op den Camp H."/>
            <person name="Overmann J."/>
            <person name="Amann R."/>
            <person name="Jetten M.S.M."/>
            <person name="Mascher T."/>
            <person name="Medema M.H."/>
            <person name="Devos D.P."/>
            <person name="Kaster A.-K."/>
            <person name="Ovreas L."/>
            <person name="Rohde M."/>
            <person name="Galperin M.Y."/>
            <person name="Jogler C."/>
        </authorList>
    </citation>
    <scope>NUCLEOTIDE SEQUENCE [LARGE SCALE GENOMIC DNA]</scope>
    <source>
        <strain evidence="6 7">Enr10</strain>
    </source>
</reference>
<evidence type="ECO:0000256" key="1">
    <source>
        <dbReference type="ARBA" id="ARBA00012528"/>
    </source>
</evidence>
<dbReference type="PANTHER" id="PTHR45138">
    <property type="entry name" value="REGULATORY COMPONENTS OF SENSORY TRANSDUCTION SYSTEM"/>
    <property type="match status" value="1"/>
</dbReference>
<evidence type="ECO:0000256" key="3">
    <source>
        <dbReference type="SAM" id="Coils"/>
    </source>
</evidence>
<feature type="transmembrane region" description="Helical" evidence="4">
    <location>
        <begin position="57"/>
        <end position="76"/>
    </location>
</feature>
<feature type="transmembrane region" description="Helical" evidence="4">
    <location>
        <begin position="7"/>
        <end position="27"/>
    </location>
</feature>
<dbReference type="AlphaFoldDB" id="A0A517QGT6"/>
<feature type="coiled-coil region" evidence="3">
    <location>
        <begin position="108"/>
        <end position="135"/>
    </location>
</feature>
<dbReference type="NCBIfam" id="TIGR00254">
    <property type="entry name" value="GGDEF"/>
    <property type="match status" value="1"/>
</dbReference>
<protein>
    <recommendedName>
        <fullName evidence="1">diguanylate cyclase</fullName>
        <ecNumber evidence="1">2.7.7.65</ecNumber>
    </recommendedName>
</protein>
<dbReference type="InterPro" id="IPR003018">
    <property type="entry name" value="GAF"/>
</dbReference>
<keyword evidence="4" id="KW-0812">Transmembrane</keyword>
<keyword evidence="6" id="KW-0548">Nucleotidyltransferase</keyword>
<evidence type="ECO:0000256" key="2">
    <source>
        <dbReference type="ARBA" id="ARBA00034247"/>
    </source>
</evidence>
<sequence length="505" mass="56695">MRNYYTAIQFWSYSLLVVCLCPLAVFLGAYMNWPLGIAPLLLLAPPTVLAAVSSPRVCYWTITVISVSSCFAEIFFRPDLEEVRSTYPLSIMSAAVLIGLVMLIDLYMGKLRRKLSQLHQQNDELVRQLYETQKQSIADASKSTIAELKEKQTSESKDNTSAESGVNYPLLLLTLQDIGRRISTNQSNESLIPTVISTAKASLQCESCQIYLWDTKSRTLKNALPARARDQLDYRPAANHGVAAWVIEHRQIVMRNDADQDYRLKRIIEEDAQMPDAIAPLTVGSELIGLLIIDKIDVESPTIGRLIYILSNIYALGIKNSQLFKRIEEMASRDGLTGLYNHATFQEKLHELVKNAEAQSTNLSIIMSDIDHFKSFNDTYGHQAGDFVLKEVARIWKTVMPENAVLARYGGEEFIGVLLDHEYSQARQIAEDLRETLENCPILFEGQQLQVTASFGVTEYRHPATNTKDLVRAADEYLYKAKEGGRNQVVGLDSNTTRKPGTQAS</sequence>
<dbReference type="CDD" id="cd01949">
    <property type="entry name" value="GGDEF"/>
    <property type="match status" value="1"/>
</dbReference>
<dbReference type="SUPFAM" id="SSF55781">
    <property type="entry name" value="GAF domain-like"/>
    <property type="match status" value="1"/>
</dbReference>
<dbReference type="Pfam" id="PF00990">
    <property type="entry name" value="GGDEF"/>
    <property type="match status" value="1"/>
</dbReference>
<evidence type="ECO:0000313" key="7">
    <source>
        <dbReference type="Proteomes" id="UP000315647"/>
    </source>
</evidence>
<evidence type="ECO:0000313" key="6">
    <source>
        <dbReference type="EMBL" id="QDT30767.1"/>
    </source>
</evidence>
<dbReference type="Gene3D" id="3.30.450.40">
    <property type="match status" value="1"/>
</dbReference>
<dbReference type="EC" id="2.7.7.65" evidence="1"/>
<dbReference type="RefSeq" id="WP_145452578.1">
    <property type="nucleotide sequence ID" value="NZ_CP037421.1"/>
</dbReference>
<evidence type="ECO:0000256" key="4">
    <source>
        <dbReference type="SAM" id="Phobius"/>
    </source>
</evidence>
<dbReference type="InterPro" id="IPR000160">
    <property type="entry name" value="GGDEF_dom"/>
</dbReference>
<dbReference type="PROSITE" id="PS50887">
    <property type="entry name" value="GGDEF"/>
    <property type="match status" value="1"/>
</dbReference>
<dbReference type="InterPro" id="IPR029787">
    <property type="entry name" value="Nucleotide_cyclase"/>
</dbReference>
<accession>A0A517QGT6</accession>
<proteinExistence type="predicted"/>